<evidence type="ECO:0000256" key="1">
    <source>
        <dbReference type="SAM" id="Phobius"/>
    </source>
</evidence>
<evidence type="ECO:0000313" key="3">
    <source>
        <dbReference type="EMBL" id="ADE55859.1"/>
    </source>
</evidence>
<dbReference type="EMBL" id="CP001998">
    <property type="protein sequence ID" value="ADE55859.1"/>
    <property type="molecule type" value="Genomic_DNA"/>
</dbReference>
<keyword evidence="4" id="KW-1185">Reference proteome</keyword>
<keyword evidence="1" id="KW-1133">Transmembrane helix</keyword>
<protein>
    <recommendedName>
        <fullName evidence="2">Cell wall hydrolase SleB domain-containing protein</fullName>
    </recommendedName>
</protein>
<evidence type="ECO:0000313" key="4">
    <source>
        <dbReference type="Proteomes" id="UP000000925"/>
    </source>
</evidence>
<feature type="domain" description="Cell wall hydrolase SleB" evidence="2">
    <location>
        <begin position="69"/>
        <end position="178"/>
    </location>
</feature>
<dbReference type="HOGENOM" id="CLU_1472835_0_0_0"/>
<dbReference type="AlphaFoldDB" id="D5EQP5"/>
<dbReference type="GO" id="GO:0016787">
    <property type="term" value="F:hydrolase activity"/>
    <property type="evidence" value="ECO:0007669"/>
    <property type="project" value="InterPro"/>
</dbReference>
<sequence>MRYAVCAIPRMGLTTHLYIDMKTYLHVPWFATALFWILQSAGALWASDAVSRYERQIIASVLVLEAANQGEEGMLAVLHVINNRAGGNPEGAIGQVARRKAFTCLNSITSQKHPDYGPALAKAMKDRTWPLAMRMVDDYFAGRLGHDITEGATHYCIHPPESWLAEMVVIKRIGKHVFLREIS</sequence>
<dbReference type="Gene3D" id="1.10.10.2520">
    <property type="entry name" value="Cell wall hydrolase SleB, domain 1"/>
    <property type="match status" value="1"/>
</dbReference>
<keyword evidence="1" id="KW-0472">Membrane</keyword>
<evidence type="ECO:0000259" key="2">
    <source>
        <dbReference type="Pfam" id="PF07486"/>
    </source>
</evidence>
<feature type="transmembrane region" description="Helical" evidence="1">
    <location>
        <begin position="27"/>
        <end position="46"/>
    </location>
</feature>
<dbReference type="Pfam" id="PF07486">
    <property type="entry name" value="Hydrolase_2"/>
    <property type="match status" value="1"/>
</dbReference>
<dbReference type="InterPro" id="IPR042047">
    <property type="entry name" value="SleB_dom1"/>
</dbReference>
<accession>D5EQP5</accession>
<dbReference type="KEGG" id="caa:Caka_2846"/>
<dbReference type="Proteomes" id="UP000000925">
    <property type="component" value="Chromosome"/>
</dbReference>
<dbReference type="OrthoDB" id="9785345at2"/>
<reference evidence="3 4" key="1">
    <citation type="journal article" date="2010" name="Stand. Genomic Sci.">
        <title>Complete genome sequence of Coraliomargarita akajimensis type strain (04OKA010-24).</title>
        <authorList>
            <person name="Mavromatis K."/>
            <person name="Abt B."/>
            <person name="Brambilla E."/>
            <person name="Lapidus A."/>
            <person name="Copeland A."/>
            <person name="Deshpande S."/>
            <person name="Nolan M."/>
            <person name="Lucas S."/>
            <person name="Tice H."/>
            <person name="Cheng J.F."/>
            <person name="Han C."/>
            <person name="Detter J.C."/>
            <person name="Woyke T."/>
            <person name="Goodwin L."/>
            <person name="Pitluck S."/>
            <person name="Held B."/>
            <person name="Brettin T."/>
            <person name="Tapia R."/>
            <person name="Ivanova N."/>
            <person name="Mikhailova N."/>
            <person name="Pati A."/>
            <person name="Liolios K."/>
            <person name="Chen A."/>
            <person name="Palaniappan K."/>
            <person name="Land M."/>
            <person name="Hauser L."/>
            <person name="Chang Y.J."/>
            <person name="Jeffries C.D."/>
            <person name="Rohde M."/>
            <person name="Goker M."/>
            <person name="Bristow J."/>
            <person name="Eisen J.A."/>
            <person name="Markowitz V."/>
            <person name="Hugenholtz P."/>
            <person name="Klenk H.P."/>
            <person name="Kyrpides N.C."/>
        </authorList>
    </citation>
    <scope>NUCLEOTIDE SEQUENCE [LARGE SCALE GENOMIC DNA]</scope>
    <source>
        <strain evidence="4">DSM 45221 / IAM 15411 / JCM 23193 / KCTC 12865</strain>
    </source>
</reference>
<dbReference type="InterPro" id="IPR011105">
    <property type="entry name" value="Cell_wall_hydrolase_SleB"/>
</dbReference>
<organism evidence="3 4">
    <name type="scientific">Coraliomargarita akajimensis (strain DSM 45221 / IAM 15411 / JCM 23193 / KCTC 12865 / 04OKA010-24)</name>
    <dbReference type="NCBI Taxonomy" id="583355"/>
    <lineage>
        <taxon>Bacteria</taxon>
        <taxon>Pseudomonadati</taxon>
        <taxon>Verrucomicrobiota</taxon>
        <taxon>Opitutia</taxon>
        <taxon>Puniceicoccales</taxon>
        <taxon>Coraliomargaritaceae</taxon>
        <taxon>Coraliomargarita</taxon>
    </lineage>
</organism>
<keyword evidence="1" id="KW-0812">Transmembrane</keyword>
<gene>
    <name evidence="3" type="ordered locus">Caka_2846</name>
</gene>
<dbReference type="eggNOG" id="COG3773">
    <property type="taxonomic scope" value="Bacteria"/>
</dbReference>
<name>D5EQP5_CORAD</name>
<proteinExistence type="predicted"/>